<comment type="caution">
    <text evidence="1">The sequence shown here is derived from an EMBL/GenBank/DDBJ whole genome shotgun (WGS) entry which is preliminary data.</text>
</comment>
<evidence type="ECO:0000313" key="1">
    <source>
        <dbReference type="EMBL" id="EGV05456.1"/>
    </source>
</evidence>
<protein>
    <submittedName>
        <fullName evidence="1">Conserved domain protein</fullName>
    </submittedName>
</protein>
<dbReference type="STRING" id="1035188.HMPREF9952_0373"/>
<organism evidence="1 2">
    <name type="scientific">Haemophilus pittmaniae HK 85</name>
    <dbReference type="NCBI Taxonomy" id="1035188"/>
    <lineage>
        <taxon>Bacteria</taxon>
        <taxon>Pseudomonadati</taxon>
        <taxon>Pseudomonadota</taxon>
        <taxon>Gammaproteobacteria</taxon>
        <taxon>Pasteurellales</taxon>
        <taxon>Pasteurellaceae</taxon>
        <taxon>Haemophilus</taxon>
    </lineage>
</organism>
<accession>F9QA77</accession>
<dbReference type="RefSeq" id="WP_007242895.1">
    <property type="nucleotide sequence ID" value="NZ_AFUV01000015.1"/>
</dbReference>
<dbReference type="EMBL" id="AFUV01000015">
    <property type="protein sequence ID" value="EGV05456.1"/>
    <property type="molecule type" value="Genomic_DNA"/>
</dbReference>
<dbReference type="Proteomes" id="UP000006235">
    <property type="component" value="Unassembled WGS sequence"/>
</dbReference>
<evidence type="ECO:0000313" key="2">
    <source>
        <dbReference type="Proteomes" id="UP000006235"/>
    </source>
</evidence>
<reference evidence="1 2" key="1">
    <citation type="submission" date="2011-07" db="EMBL/GenBank/DDBJ databases">
        <authorList>
            <person name="Harkins D.M."/>
            <person name="Madupu R."/>
            <person name="Durkin A.S."/>
            <person name="Torralba M."/>
            <person name="Methe B."/>
            <person name="Sutton G.G."/>
            <person name="Nelson K.E."/>
        </authorList>
    </citation>
    <scope>NUCLEOTIDE SEQUENCE [LARGE SCALE GENOMIC DNA]</scope>
    <source>
        <strain evidence="1 2">HK 85</strain>
    </source>
</reference>
<name>F9QA77_9PAST</name>
<proteinExistence type="predicted"/>
<sequence>MFIYLRKYKENLDKWINNCPFSTDKVISHISEENISPDGISNALYLACGRFLREYILTEERAGKSDRLLNEIWYRFKNEAKEFISEDNYPHRLNNLITGGFDIDVINNYLGHIFPQAFSNYEDKVKEAEEN</sequence>
<dbReference type="AlphaFoldDB" id="F9QA77"/>
<gene>
    <name evidence="1" type="ORF">HMPREF9952_0373</name>
</gene>